<gene>
    <name evidence="1" type="ORF">PADG_12278</name>
</gene>
<dbReference type="VEuPathDB" id="FungiDB:PADG_12278"/>
<organism evidence="1 2">
    <name type="scientific">Paracoccidioides brasiliensis (strain Pb18)</name>
    <dbReference type="NCBI Taxonomy" id="502780"/>
    <lineage>
        <taxon>Eukaryota</taxon>
        <taxon>Fungi</taxon>
        <taxon>Dikarya</taxon>
        <taxon>Ascomycota</taxon>
        <taxon>Pezizomycotina</taxon>
        <taxon>Eurotiomycetes</taxon>
        <taxon>Eurotiomycetidae</taxon>
        <taxon>Onygenales</taxon>
        <taxon>Ajellomycetaceae</taxon>
        <taxon>Paracoccidioides</taxon>
    </lineage>
</organism>
<dbReference type="AlphaFoldDB" id="A0A0A0HTF3"/>
<dbReference type="EMBL" id="KN275967">
    <property type="protein sequence ID" value="KGM91598.1"/>
    <property type="molecule type" value="Genomic_DNA"/>
</dbReference>
<dbReference type="KEGG" id="pbn:PADG_12278"/>
<dbReference type="HOGENOM" id="CLU_2997062_0_0_1"/>
<reference evidence="1 2" key="1">
    <citation type="journal article" date="2011" name="PLoS Genet.">
        <title>Comparative genomic analysis of human fungal pathogens causing paracoccidioidomycosis.</title>
        <authorList>
            <person name="Desjardins C.A."/>
            <person name="Champion M.D."/>
            <person name="Holder J.W."/>
            <person name="Muszewska A."/>
            <person name="Goldberg J."/>
            <person name="Bailao A.M."/>
            <person name="Brigido M.M."/>
            <person name="Ferreira M.E."/>
            <person name="Garcia A.M."/>
            <person name="Grynberg M."/>
            <person name="Gujja S."/>
            <person name="Heiman D.I."/>
            <person name="Henn M.R."/>
            <person name="Kodira C.D."/>
            <person name="Leon-Narvaez H."/>
            <person name="Longo L.V."/>
            <person name="Ma L.J."/>
            <person name="Malavazi I."/>
            <person name="Matsuo A.L."/>
            <person name="Morais F.V."/>
            <person name="Pereira M."/>
            <person name="Rodriguez-Brito S."/>
            <person name="Sakthikumar S."/>
            <person name="Salem-Izacc S.M."/>
            <person name="Sykes S.M."/>
            <person name="Teixeira M.M."/>
            <person name="Vallejo M.C."/>
            <person name="Walter M.E."/>
            <person name="Yandava C."/>
            <person name="Young S."/>
            <person name="Zeng Q."/>
            <person name="Zucker J."/>
            <person name="Felipe M.S."/>
            <person name="Goldman G.H."/>
            <person name="Haas B.J."/>
            <person name="McEwen J.G."/>
            <person name="Nino-Vega G."/>
            <person name="Puccia R."/>
            <person name="San-Blas G."/>
            <person name="Soares C.M."/>
            <person name="Birren B.W."/>
            <person name="Cuomo C.A."/>
        </authorList>
    </citation>
    <scope>NUCLEOTIDE SEQUENCE [LARGE SCALE GENOMIC DNA]</scope>
    <source>
        <strain evidence="1 2">Pb18</strain>
    </source>
</reference>
<dbReference type="InParanoid" id="A0A0A0HTF3"/>
<accession>A0A0A0HTF3</accession>
<name>A0A0A0HTF3_PARBD</name>
<dbReference type="RefSeq" id="XP_010762921.1">
    <property type="nucleotide sequence ID" value="XM_010764619.1"/>
</dbReference>
<dbReference type="GeneID" id="22588175"/>
<evidence type="ECO:0000313" key="1">
    <source>
        <dbReference type="EMBL" id="KGM91598.1"/>
    </source>
</evidence>
<proteinExistence type="predicted"/>
<keyword evidence="2" id="KW-1185">Reference proteome</keyword>
<dbReference type="Proteomes" id="UP000001628">
    <property type="component" value="Unassembled WGS sequence"/>
</dbReference>
<sequence length="57" mass="6176">MFRPPAAVGMRYAGLGLTSSRTDAGAEFGNTVEAASKAVEQKRKFIAFRDKTPFPNI</sequence>
<evidence type="ECO:0000313" key="2">
    <source>
        <dbReference type="Proteomes" id="UP000001628"/>
    </source>
</evidence>
<protein>
    <submittedName>
        <fullName evidence="1">Uncharacterized protein</fullName>
    </submittedName>
</protein>